<dbReference type="RefSeq" id="WP_100253979.1">
    <property type="nucleotide sequence ID" value="NZ_CP015819.1"/>
</dbReference>
<dbReference type="KEGG" id="scla:SCLARK_00190"/>
<dbReference type="Gene3D" id="2.60.40.10">
    <property type="entry name" value="Immunoglobulins"/>
    <property type="match status" value="1"/>
</dbReference>
<dbReference type="InterPro" id="IPR005201">
    <property type="entry name" value="TIM_ENGase"/>
</dbReference>
<dbReference type="Proteomes" id="UP000231179">
    <property type="component" value="Chromosome"/>
</dbReference>
<dbReference type="Gene3D" id="3.20.20.80">
    <property type="entry name" value="Glycosidases"/>
    <property type="match status" value="1"/>
</dbReference>
<organism evidence="3 4">
    <name type="scientific">Spiroplasma clarkii</name>
    <dbReference type="NCBI Taxonomy" id="2139"/>
    <lineage>
        <taxon>Bacteria</taxon>
        <taxon>Bacillati</taxon>
        <taxon>Mycoplasmatota</taxon>
        <taxon>Mollicutes</taxon>
        <taxon>Entomoplasmatales</taxon>
        <taxon>Spiroplasmataceae</taxon>
        <taxon>Spiroplasma</taxon>
    </lineage>
</organism>
<dbReference type="OrthoDB" id="1089471at2"/>
<feature type="domain" description="Endo-beta-N-acetylglucosaminidase D-like D2" evidence="2">
    <location>
        <begin position="591"/>
        <end position="642"/>
    </location>
</feature>
<dbReference type="InterPro" id="IPR054110">
    <property type="entry name" value="EndoD-like_D2"/>
</dbReference>
<evidence type="ECO:0000313" key="3">
    <source>
        <dbReference type="EMBL" id="ATX70416.1"/>
    </source>
</evidence>
<dbReference type="Gene3D" id="2.60.120.260">
    <property type="entry name" value="Galactose-binding domain-like"/>
    <property type="match status" value="1"/>
</dbReference>
<dbReference type="PANTHER" id="PTHR13246:SF1">
    <property type="entry name" value="CYTOSOLIC ENDO-BETA-N-ACETYLGLUCOSAMINIDASE"/>
    <property type="match status" value="1"/>
</dbReference>
<sequence>MPKGQKESEFGYSDKSDLINSFMNYNPQTDKDAKFNVASVPLATRQQAAGSNQNQDKTGTTRHHAMGVVNKNTSGTPAQGNHNFDGYNFTNWSYVDEYTGWAGAINEGIIVLPSADIIDAAHTNGTEMLGIIYFDGFFGLTADALKGFFDKDEAGNYKIVDKHIEVADYFGFDGWFWNNQANANPGTVDEAEVTAVMAQYSAKVKQQNKKQRIVMYHNALGYGDQLATDYLTNGADNYISDFGFSNGQKLENANDKEYAFKNHTMININSYWGSLKQGNYDFNYEVKGKNGYSTSYASFAMADTYKDFAQGSGVGIKQSINKQKNFRDNDKALFVGPHGDPSQVTDKETGIAPIIGERTPIIGEQFSTNFSTGNGIDFYSGGQKVSDEQFIWNHRGVTDIMPTYQWIVENTNGNNFGADFSYEKAYAKGNSVSFAAKEWDENNAKYIGGNLKTNGKTKAKLFGSNMKISNQKISMKVSAMREAIDLITKSDPSINFAFELKFANGGEKTITPTSVEFVKGSQNWYDLETDLSEFSGDTLTEIGISFTGTKDLDKVFVDLGELAVTKPSLESKLDFVDDIKYEYLIKDHDFNTANIRMYWDAAPGTVERYEVYQIVNGEYKILGTTRTNAYFVENIDLSLGDKIAVKAINKYDENDFKITIRGINH</sequence>
<evidence type="ECO:0000313" key="4">
    <source>
        <dbReference type="Proteomes" id="UP000231179"/>
    </source>
</evidence>
<dbReference type="PANTHER" id="PTHR13246">
    <property type="entry name" value="ENDO BETA N-ACETYLGLUCOSAMINIDASE"/>
    <property type="match status" value="1"/>
</dbReference>
<dbReference type="InterPro" id="IPR013783">
    <property type="entry name" value="Ig-like_fold"/>
</dbReference>
<gene>
    <name evidence="3" type="ORF">SCLAR_v1c00810</name>
</gene>
<dbReference type="GO" id="GO:0005829">
    <property type="term" value="C:cytosol"/>
    <property type="evidence" value="ECO:0007669"/>
    <property type="project" value="UniProtKB-SubCell"/>
</dbReference>
<dbReference type="AlphaFoldDB" id="A0A1Y0KZ09"/>
<evidence type="ECO:0000259" key="1">
    <source>
        <dbReference type="Pfam" id="PF03644"/>
    </source>
</evidence>
<feature type="domain" description="Cytosolic endo-beta-N-acetylglucosaminidase TIM barrel" evidence="1">
    <location>
        <begin position="77"/>
        <end position="377"/>
    </location>
</feature>
<evidence type="ECO:0000259" key="2">
    <source>
        <dbReference type="Pfam" id="PF21910"/>
    </source>
</evidence>
<reference evidence="3 4" key="1">
    <citation type="submission" date="2017-11" db="EMBL/GenBank/DDBJ databases">
        <title>Complete genome sequence of Spiroplasma clarkii CN-5 (DSM 19994).</title>
        <authorList>
            <person name="Tsai Y.-M."/>
            <person name="Chang A."/>
            <person name="Lo W.-S."/>
            <person name="Kuo C.-H."/>
        </authorList>
    </citation>
    <scope>NUCLEOTIDE SEQUENCE [LARGE SCALE GENOMIC DNA]</scope>
    <source>
        <strain evidence="3 4">CN-5</strain>
    </source>
</reference>
<proteinExistence type="predicted"/>
<keyword evidence="4" id="KW-1185">Reference proteome</keyword>
<accession>A0A1Y0KZ09</accession>
<dbReference type="Pfam" id="PF03644">
    <property type="entry name" value="Glyco_hydro_85"/>
    <property type="match status" value="1"/>
</dbReference>
<dbReference type="GO" id="GO:0033925">
    <property type="term" value="F:mannosyl-glycoprotein endo-beta-N-acetylglucosaminidase activity"/>
    <property type="evidence" value="ECO:0007669"/>
    <property type="project" value="InterPro"/>
</dbReference>
<dbReference type="EMBL" id="CP024870">
    <property type="protein sequence ID" value="ATX70416.1"/>
    <property type="molecule type" value="Genomic_DNA"/>
</dbReference>
<protein>
    <submittedName>
        <fullName evidence="3">Uncharacterized protein</fullName>
    </submittedName>
</protein>
<dbReference type="InterPro" id="IPR032979">
    <property type="entry name" value="ENGase"/>
</dbReference>
<name>A0A1Y0KZ09_9MOLU</name>
<dbReference type="Pfam" id="PF21910">
    <property type="entry name" value="GH85_C"/>
    <property type="match status" value="1"/>
</dbReference>